<comment type="caution">
    <text evidence="1">The sequence shown here is derived from an EMBL/GenBank/DDBJ whole genome shotgun (WGS) entry which is preliminary data.</text>
</comment>
<dbReference type="AlphaFoldDB" id="A0A0F9C4B1"/>
<dbReference type="EMBL" id="LAZR01034871">
    <property type="protein sequence ID" value="KKL29079.1"/>
    <property type="molecule type" value="Genomic_DNA"/>
</dbReference>
<reference evidence="1" key="1">
    <citation type="journal article" date="2015" name="Nature">
        <title>Complex archaea that bridge the gap between prokaryotes and eukaryotes.</title>
        <authorList>
            <person name="Spang A."/>
            <person name="Saw J.H."/>
            <person name="Jorgensen S.L."/>
            <person name="Zaremba-Niedzwiedzka K."/>
            <person name="Martijn J."/>
            <person name="Lind A.E."/>
            <person name="van Eijk R."/>
            <person name="Schleper C."/>
            <person name="Guy L."/>
            <person name="Ettema T.J."/>
        </authorList>
    </citation>
    <scope>NUCLEOTIDE SEQUENCE</scope>
</reference>
<protein>
    <submittedName>
        <fullName evidence="1">Uncharacterized protein</fullName>
    </submittedName>
</protein>
<evidence type="ECO:0000313" key="1">
    <source>
        <dbReference type="EMBL" id="KKL29079.1"/>
    </source>
</evidence>
<gene>
    <name evidence="1" type="ORF">LCGC14_2368770</name>
</gene>
<proteinExistence type="predicted"/>
<sequence>MELKQIAVYDFSELSDDAKEKVLNKLREQNEYTFLEDNLKEELTEKLQAKNIKETGETSLRYSLGYSQGDGLSFIGDFEFRGLSFCLEVGSNSNNYSHSHTINIIAEADDYEETGDITDEINTLKQMENDKTEEEFKEVFFKICDQLEKIGYSFIECEDSDENIKNNIEANDYKFLINGEIF</sequence>
<name>A0A0F9C4B1_9ZZZZ</name>
<accession>A0A0F9C4B1</accession>
<organism evidence="1">
    <name type="scientific">marine sediment metagenome</name>
    <dbReference type="NCBI Taxonomy" id="412755"/>
    <lineage>
        <taxon>unclassified sequences</taxon>
        <taxon>metagenomes</taxon>
        <taxon>ecological metagenomes</taxon>
    </lineage>
</organism>